<evidence type="ECO:0000256" key="1">
    <source>
        <dbReference type="SAM" id="MobiDB-lite"/>
    </source>
</evidence>
<dbReference type="GeneID" id="41968322"/>
<comment type="caution">
    <text evidence="3">The sequence shown here is derived from an EMBL/GenBank/DDBJ whole genome shotgun (WGS) entry which is preliminary data.</text>
</comment>
<accession>A0A507B7G2</accession>
<feature type="transmembrane region" description="Helical" evidence="2">
    <location>
        <begin position="263"/>
        <end position="283"/>
    </location>
</feature>
<keyword evidence="2" id="KW-0472">Membrane</keyword>
<name>A0A507B7G2_9PEZI</name>
<evidence type="ECO:0000256" key="2">
    <source>
        <dbReference type="SAM" id="Phobius"/>
    </source>
</evidence>
<dbReference type="Proteomes" id="UP000319257">
    <property type="component" value="Unassembled WGS sequence"/>
</dbReference>
<dbReference type="RefSeq" id="XP_030994409.1">
    <property type="nucleotide sequence ID" value="XM_031143647.1"/>
</dbReference>
<evidence type="ECO:0000313" key="3">
    <source>
        <dbReference type="EMBL" id="TPX12698.1"/>
    </source>
</evidence>
<sequence length="590" mass="67054">MGTILDVRELIQFPGGDNATDVAFGDIHFNKTTLDHWNYTLYSNGTLSNQSWCMLVFEPYTPKLLYPNGTFINATWCWTAIQPIGPRAKIGLGFAVAFALCLLGVLVSLAKHGRLLLPAEKRFYPIGRRWQWYWGILTSAMALISLFTNVDVDRYYLPELPIVLNVFFWFIMQMCAMAVVWEAVRHWGSWMERQFIDPNPFVLPQDDRRGQFEFWLPLWFYLWLWLNFFMIVPRNWGNIEMQRDDDQARLVAEPTATDTRFKVAAFCLLVCWLSVCVSLWHSIKHYQPRNRGLWNRFLGIIRFTPLRFKIIVPLALAIVAYQALSAWKFQWSPLKLHTNNAAMFAGGYLPALLILATQIFLYGWLHPNEDRELIRQRRVRGQQLDRELGIVHKPAWWRRVNGEVFGSEMHMRDRIARNVAEVGGGRATARNIDRGLDAQARYAEQVARHQEDGTEMDDMVPNRNYAASTASGASSTTRKVALATAYAGKSDRRRHERTMQVAASMLFPDGPPDDGTSDAAVAARRREREAFISEDGPAPPPYQDRGRTTTSAGSGGAGGRRPGTAERSTSTGTTGSLQGPPQQVKSMLDI</sequence>
<dbReference type="EMBL" id="SKBQ01000003">
    <property type="protein sequence ID" value="TPX12698.1"/>
    <property type="molecule type" value="Genomic_DNA"/>
</dbReference>
<feature type="region of interest" description="Disordered" evidence="1">
    <location>
        <begin position="504"/>
        <end position="523"/>
    </location>
</feature>
<keyword evidence="2" id="KW-0812">Transmembrane</keyword>
<dbReference type="AlphaFoldDB" id="A0A507B7G2"/>
<reference evidence="3 4" key="1">
    <citation type="submission" date="2019-06" db="EMBL/GenBank/DDBJ databases">
        <title>Draft genome sequence of the filamentous fungus Phialemoniopsis curvata isolated from diesel fuel.</title>
        <authorList>
            <person name="Varaljay V.A."/>
            <person name="Lyon W.J."/>
            <person name="Crouch A.L."/>
            <person name="Drake C.E."/>
            <person name="Hollomon J.M."/>
            <person name="Nadeau L.J."/>
            <person name="Nunn H.S."/>
            <person name="Stevenson B.S."/>
            <person name="Bojanowski C.L."/>
            <person name="Crookes-Goodson W.J."/>
        </authorList>
    </citation>
    <scope>NUCLEOTIDE SEQUENCE [LARGE SCALE GENOMIC DNA]</scope>
    <source>
        <strain evidence="3 4">D216</strain>
    </source>
</reference>
<organism evidence="3 4">
    <name type="scientific">Thyridium curvatum</name>
    <dbReference type="NCBI Taxonomy" id="1093900"/>
    <lineage>
        <taxon>Eukaryota</taxon>
        <taxon>Fungi</taxon>
        <taxon>Dikarya</taxon>
        <taxon>Ascomycota</taxon>
        <taxon>Pezizomycotina</taxon>
        <taxon>Sordariomycetes</taxon>
        <taxon>Sordariomycetidae</taxon>
        <taxon>Thyridiales</taxon>
        <taxon>Thyridiaceae</taxon>
        <taxon>Thyridium</taxon>
    </lineage>
</organism>
<dbReference type="Pfam" id="PF10361">
    <property type="entry name" value="DUF2434"/>
    <property type="match status" value="1"/>
</dbReference>
<feature type="transmembrane region" description="Helical" evidence="2">
    <location>
        <begin position="304"/>
        <end position="324"/>
    </location>
</feature>
<feature type="transmembrane region" description="Helical" evidence="2">
    <location>
        <begin position="344"/>
        <end position="365"/>
    </location>
</feature>
<proteinExistence type="predicted"/>
<feature type="transmembrane region" description="Helical" evidence="2">
    <location>
        <begin position="90"/>
        <end position="110"/>
    </location>
</feature>
<gene>
    <name evidence="3" type="ORF">E0L32_000875</name>
</gene>
<protein>
    <submittedName>
        <fullName evidence="3">Uncharacterized protein</fullName>
    </submittedName>
</protein>
<evidence type="ECO:0000313" key="4">
    <source>
        <dbReference type="Proteomes" id="UP000319257"/>
    </source>
</evidence>
<dbReference type="OrthoDB" id="5308502at2759"/>
<dbReference type="STRING" id="1093900.A0A507B7G2"/>
<feature type="transmembrane region" description="Helical" evidence="2">
    <location>
        <begin position="214"/>
        <end position="232"/>
    </location>
</feature>
<keyword evidence="4" id="KW-1185">Reference proteome</keyword>
<feature type="transmembrane region" description="Helical" evidence="2">
    <location>
        <begin position="131"/>
        <end position="150"/>
    </location>
</feature>
<dbReference type="InParanoid" id="A0A507B7G2"/>
<keyword evidence="2" id="KW-1133">Transmembrane helix</keyword>
<dbReference type="InterPro" id="IPR018830">
    <property type="entry name" value="DUF2434"/>
</dbReference>
<feature type="compositionally biased region" description="Low complexity" evidence="1">
    <location>
        <begin position="568"/>
        <end position="583"/>
    </location>
</feature>
<feature type="region of interest" description="Disordered" evidence="1">
    <location>
        <begin position="528"/>
        <end position="590"/>
    </location>
</feature>
<feature type="transmembrane region" description="Helical" evidence="2">
    <location>
        <begin position="162"/>
        <end position="184"/>
    </location>
</feature>